<keyword evidence="2" id="KW-1185">Reference proteome</keyword>
<organism evidence="1 2">
    <name type="scientific">Austropuccinia psidii MF-1</name>
    <dbReference type="NCBI Taxonomy" id="1389203"/>
    <lineage>
        <taxon>Eukaryota</taxon>
        <taxon>Fungi</taxon>
        <taxon>Dikarya</taxon>
        <taxon>Basidiomycota</taxon>
        <taxon>Pucciniomycotina</taxon>
        <taxon>Pucciniomycetes</taxon>
        <taxon>Pucciniales</taxon>
        <taxon>Sphaerophragmiaceae</taxon>
        <taxon>Austropuccinia</taxon>
    </lineage>
</organism>
<evidence type="ECO:0000313" key="2">
    <source>
        <dbReference type="Proteomes" id="UP000765509"/>
    </source>
</evidence>
<comment type="caution">
    <text evidence="1">The sequence shown here is derived from an EMBL/GenBank/DDBJ whole genome shotgun (WGS) entry which is preliminary data.</text>
</comment>
<sequence>MRYTSQYVGLEFFKETETEAFFNNNICNLKLMKESAKHPDNLPKSEHLFLKMVQRLLYPSNPIKSFWANVMFESFILVSYDVIAPKQYVAPTTSPTDPCGLKRGAVEYLASFLSKLKQHATQVSIEGSGADIEISTKPHKNLEDPMDTVIHFMIAYNMVCAQTKVKVYGMKGKLTSSKKMRPSKIFWHATRNLE</sequence>
<dbReference type="OrthoDB" id="3162621at2759"/>
<reference evidence="1" key="1">
    <citation type="submission" date="2021-03" db="EMBL/GenBank/DDBJ databases">
        <title>Draft genome sequence of rust myrtle Austropuccinia psidii MF-1, a brazilian biotype.</title>
        <authorList>
            <person name="Quecine M.C."/>
            <person name="Pachon D.M.R."/>
            <person name="Bonatelli M.L."/>
            <person name="Correr F.H."/>
            <person name="Franceschini L.M."/>
            <person name="Leite T.F."/>
            <person name="Margarido G.R.A."/>
            <person name="Almeida C.A."/>
            <person name="Ferrarezi J.A."/>
            <person name="Labate C.A."/>
        </authorList>
    </citation>
    <scope>NUCLEOTIDE SEQUENCE</scope>
    <source>
        <strain evidence="1">MF-1</strain>
    </source>
</reference>
<evidence type="ECO:0000313" key="1">
    <source>
        <dbReference type="EMBL" id="MBW0522065.1"/>
    </source>
</evidence>
<accession>A0A9Q3EN31</accession>
<dbReference type="AlphaFoldDB" id="A0A9Q3EN31"/>
<name>A0A9Q3EN31_9BASI</name>
<gene>
    <name evidence="1" type="ORF">O181_061780</name>
</gene>
<proteinExistence type="predicted"/>
<protein>
    <submittedName>
        <fullName evidence="1">Uncharacterized protein</fullName>
    </submittedName>
</protein>
<dbReference type="EMBL" id="AVOT02029299">
    <property type="protein sequence ID" value="MBW0522065.1"/>
    <property type="molecule type" value="Genomic_DNA"/>
</dbReference>
<dbReference type="Proteomes" id="UP000765509">
    <property type="component" value="Unassembled WGS sequence"/>
</dbReference>